<name>A0A3S5CMB9_9PLAT</name>
<dbReference type="EMBL" id="CAAALY010244506">
    <property type="protein sequence ID" value="VEL32678.1"/>
    <property type="molecule type" value="Genomic_DNA"/>
</dbReference>
<sequence length="324" mass="34473">MNKTAVITTITTATTTSSCVTTPVSSLTPTAVASGVCSLGQGLSGRASSIDFMRRVEPPSSCLAGIETLLPSPPSPVPLPSPRKVPNSTSPIVGTSARQNAVYSAKATVTTQVPTEIIDLPNWPSGEVKHTQRKNRESTRLLKGEMATTSSCRPLGQTEVVVPEANEVLSRRRRGSGDAIANTVAPSIKSEHSTGTAKLRSGSCDRGGGTTRRESLNSPLSQAHRRHYSTKDVAIYAGKPQLMANCTRASADNISSPYNRKIATIFTHTQSSVSNEQQVTPSKPRNSNKINLSMNAGFSSGNEQLKPRNSMRNMARVSNLMKIA</sequence>
<organism evidence="2 3">
    <name type="scientific">Protopolystoma xenopodis</name>
    <dbReference type="NCBI Taxonomy" id="117903"/>
    <lineage>
        <taxon>Eukaryota</taxon>
        <taxon>Metazoa</taxon>
        <taxon>Spiralia</taxon>
        <taxon>Lophotrochozoa</taxon>
        <taxon>Platyhelminthes</taxon>
        <taxon>Monogenea</taxon>
        <taxon>Polyopisthocotylea</taxon>
        <taxon>Polystomatidea</taxon>
        <taxon>Polystomatidae</taxon>
        <taxon>Protopolystoma</taxon>
    </lineage>
</organism>
<proteinExistence type="predicted"/>
<dbReference type="Proteomes" id="UP000784294">
    <property type="component" value="Unassembled WGS sequence"/>
</dbReference>
<feature type="region of interest" description="Disordered" evidence="1">
    <location>
        <begin position="272"/>
        <end position="306"/>
    </location>
</feature>
<evidence type="ECO:0000256" key="1">
    <source>
        <dbReference type="SAM" id="MobiDB-lite"/>
    </source>
</evidence>
<dbReference type="PROSITE" id="PS51257">
    <property type="entry name" value="PROKAR_LIPOPROTEIN"/>
    <property type="match status" value="1"/>
</dbReference>
<gene>
    <name evidence="2" type="ORF">PXEA_LOCUS26118</name>
</gene>
<feature type="compositionally biased region" description="Polar residues" evidence="1">
    <location>
        <begin position="272"/>
        <end position="303"/>
    </location>
</feature>
<protein>
    <submittedName>
        <fullName evidence="2">Uncharacterized protein</fullName>
    </submittedName>
</protein>
<dbReference type="AlphaFoldDB" id="A0A3S5CMB9"/>
<keyword evidence="3" id="KW-1185">Reference proteome</keyword>
<accession>A0A3S5CMB9</accession>
<comment type="caution">
    <text evidence="2">The sequence shown here is derived from an EMBL/GenBank/DDBJ whole genome shotgun (WGS) entry which is preliminary data.</text>
</comment>
<feature type="region of interest" description="Disordered" evidence="1">
    <location>
        <begin position="188"/>
        <end position="225"/>
    </location>
</feature>
<evidence type="ECO:0000313" key="2">
    <source>
        <dbReference type="EMBL" id="VEL32678.1"/>
    </source>
</evidence>
<evidence type="ECO:0000313" key="3">
    <source>
        <dbReference type="Proteomes" id="UP000784294"/>
    </source>
</evidence>
<reference evidence="2" key="1">
    <citation type="submission" date="2018-11" db="EMBL/GenBank/DDBJ databases">
        <authorList>
            <consortium name="Pathogen Informatics"/>
        </authorList>
    </citation>
    <scope>NUCLEOTIDE SEQUENCE</scope>
</reference>